<dbReference type="InterPro" id="IPR000571">
    <property type="entry name" value="Znf_CCCH"/>
</dbReference>
<evidence type="ECO:0000259" key="4">
    <source>
        <dbReference type="PROSITE" id="PS50103"/>
    </source>
</evidence>
<dbReference type="Gene3D" id="3.30.420.10">
    <property type="entry name" value="Ribonuclease H-like superfamily/Ribonuclease H"/>
    <property type="match status" value="1"/>
</dbReference>
<keyword evidence="2" id="KW-0479">Metal-binding</keyword>
<evidence type="ECO:0000256" key="1">
    <source>
        <dbReference type="ARBA" id="ARBA00008372"/>
    </source>
</evidence>
<dbReference type="EMBL" id="JAFCIX010000102">
    <property type="protein sequence ID" value="KAH6598561.1"/>
    <property type="molecule type" value="Genomic_DNA"/>
</dbReference>
<feature type="region of interest" description="Disordered" evidence="3">
    <location>
        <begin position="333"/>
        <end position="378"/>
    </location>
</feature>
<feature type="domain" description="C3H1-type" evidence="4">
    <location>
        <begin position="293"/>
        <end position="320"/>
    </location>
</feature>
<feature type="region of interest" description="Disordered" evidence="3">
    <location>
        <begin position="268"/>
        <end position="292"/>
    </location>
</feature>
<sequence>MAGNPLSFNVVNRHNLPTLSLTIKHILSRSHHVALDAEFTGLGDPRLTRQRNIEDRYRALADVARTHALVAFGLSVFEQPDPLTHPEKFVVNTFQFTMLCRKEHHVNPSSLSFLGEHKFDFNDQIRNGIPYSPGNDMDGELSTDLNALMRSILNQIIVSKIPTIVHNGLLDMMFVYQSFYAELPKDLTVFIADLNGMFRGGIYDTKYVSEFVTREPRTFLSYLFRKYERKQIRYQDSGSVKSVSIKSKEKIHHKYTLSSLTLAQLGLVGGHPPDQKNGKGNGHRSKKNRPLVSDRPYCEQYAAHGFCNAYSACPKSHDLEVILDWEEADSQAAKDADNIATKPEKKDQQAKKKRRMGEDNSKAVDATGKATDDATLHSMEKNNNAESLFLGSETDVDVKAALSPNPIFETYHSACFDAYMTGFIFSHQYLEYPTLMQEHGNRMYLIGKEMPIRVEKSIYTKTSQQHQDKLKRLNIE</sequence>
<accession>A0ABQ8FHW4</accession>
<evidence type="ECO:0000313" key="6">
    <source>
        <dbReference type="Proteomes" id="UP001648503"/>
    </source>
</evidence>
<dbReference type="InterPro" id="IPR012337">
    <property type="entry name" value="RNaseH-like_sf"/>
</dbReference>
<keyword evidence="6" id="KW-1185">Reference proteome</keyword>
<dbReference type="InterPro" id="IPR051181">
    <property type="entry name" value="CAF1_poly(A)_ribonucleases"/>
</dbReference>
<proteinExistence type="inferred from homology"/>
<feature type="zinc finger region" description="C3H1-type" evidence="2">
    <location>
        <begin position="293"/>
        <end position="320"/>
    </location>
</feature>
<name>A0ABQ8FHW4_9FUNG</name>
<comment type="similarity">
    <text evidence="1">Belongs to the CAF1 family.</text>
</comment>
<dbReference type="PANTHER" id="PTHR15092:SF37">
    <property type="entry name" value="TARGET OF EGR1 PROTEIN 1"/>
    <property type="match status" value="1"/>
</dbReference>
<comment type="caution">
    <text evidence="5">The sequence shown here is derived from an EMBL/GenBank/DDBJ whole genome shotgun (WGS) entry which is preliminary data.</text>
</comment>
<feature type="compositionally biased region" description="Basic and acidic residues" evidence="3">
    <location>
        <begin position="333"/>
        <end position="362"/>
    </location>
</feature>
<reference evidence="5 6" key="1">
    <citation type="submission" date="2021-02" db="EMBL/GenBank/DDBJ databases">
        <title>Variation within the Batrachochytrium salamandrivorans European outbreak.</title>
        <authorList>
            <person name="Kelly M."/>
            <person name="Pasmans F."/>
            <person name="Shea T.P."/>
            <person name="Munoz J.F."/>
            <person name="Carranza S."/>
            <person name="Cuomo C.A."/>
            <person name="Martel A."/>
        </authorList>
    </citation>
    <scope>NUCLEOTIDE SEQUENCE [LARGE SCALE GENOMIC DNA]</scope>
    <source>
        <strain evidence="5 6">AMFP18/2</strain>
    </source>
</reference>
<protein>
    <recommendedName>
        <fullName evidence="4">C3H1-type domain-containing protein</fullName>
    </recommendedName>
</protein>
<dbReference type="Proteomes" id="UP001648503">
    <property type="component" value="Unassembled WGS sequence"/>
</dbReference>
<dbReference type="InterPro" id="IPR006941">
    <property type="entry name" value="RNase_CAF1"/>
</dbReference>
<gene>
    <name evidence="5" type="ORF">BASA50_003599</name>
</gene>
<dbReference type="PANTHER" id="PTHR15092">
    <property type="entry name" value="POLY A -SPECIFIC RIBONUCLEASE/TARGET OF EGR1, MEMBER 1"/>
    <property type="match status" value="1"/>
</dbReference>
<keyword evidence="2" id="KW-0862">Zinc</keyword>
<evidence type="ECO:0000256" key="3">
    <source>
        <dbReference type="SAM" id="MobiDB-lite"/>
    </source>
</evidence>
<evidence type="ECO:0000256" key="2">
    <source>
        <dbReference type="PROSITE-ProRule" id="PRU00723"/>
    </source>
</evidence>
<keyword evidence="2" id="KW-0863">Zinc-finger</keyword>
<organism evidence="5 6">
    <name type="scientific">Batrachochytrium salamandrivorans</name>
    <dbReference type="NCBI Taxonomy" id="1357716"/>
    <lineage>
        <taxon>Eukaryota</taxon>
        <taxon>Fungi</taxon>
        <taxon>Fungi incertae sedis</taxon>
        <taxon>Chytridiomycota</taxon>
        <taxon>Chytridiomycota incertae sedis</taxon>
        <taxon>Chytridiomycetes</taxon>
        <taxon>Rhizophydiales</taxon>
        <taxon>Rhizophydiales incertae sedis</taxon>
        <taxon>Batrachochytrium</taxon>
    </lineage>
</organism>
<dbReference type="InterPro" id="IPR036397">
    <property type="entry name" value="RNaseH_sf"/>
</dbReference>
<dbReference type="Pfam" id="PF04857">
    <property type="entry name" value="CAF1"/>
    <property type="match status" value="2"/>
</dbReference>
<dbReference type="SUPFAM" id="SSF53098">
    <property type="entry name" value="Ribonuclease H-like"/>
    <property type="match status" value="1"/>
</dbReference>
<evidence type="ECO:0000313" key="5">
    <source>
        <dbReference type="EMBL" id="KAH6598561.1"/>
    </source>
</evidence>
<dbReference type="PROSITE" id="PS50103">
    <property type="entry name" value="ZF_C3H1"/>
    <property type="match status" value="1"/>
</dbReference>